<dbReference type="SUPFAM" id="SSF53756">
    <property type="entry name" value="UDP-Glycosyltransferase/glycogen phosphorylase"/>
    <property type="match status" value="1"/>
</dbReference>
<evidence type="ECO:0000256" key="1">
    <source>
        <dbReference type="ARBA" id="ARBA00006962"/>
    </source>
</evidence>
<feature type="domain" description="Erythromycin biosynthesis protein CIII-like C-terminal" evidence="4">
    <location>
        <begin position="239"/>
        <end position="376"/>
    </location>
</feature>
<dbReference type="Gene3D" id="3.40.50.2000">
    <property type="entry name" value="Glycogen Phosphorylase B"/>
    <property type="match status" value="2"/>
</dbReference>
<dbReference type="InterPro" id="IPR050426">
    <property type="entry name" value="Glycosyltransferase_28"/>
</dbReference>
<evidence type="ECO:0000313" key="7">
    <source>
        <dbReference type="Proteomes" id="UP001501532"/>
    </source>
</evidence>
<reference evidence="7" key="1">
    <citation type="journal article" date="2019" name="Int. J. Syst. Evol. Microbiol.">
        <title>The Global Catalogue of Microorganisms (GCM) 10K type strain sequencing project: providing services to taxonomists for standard genome sequencing and annotation.</title>
        <authorList>
            <consortium name="The Broad Institute Genomics Platform"/>
            <consortium name="The Broad Institute Genome Sequencing Center for Infectious Disease"/>
            <person name="Wu L."/>
            <person name="Ma J."/>
        </authorList>
    </citation>
    <scope>NUCLEOTIDE SEQUENCE [LARGE SCALE GENOMIC DNA]</scope>
    <source>
        <strain evidence="7">JCM 9091</strain>
    </source>
</reference>
<comment type="caution">
    <text evidence="6">The sequence shown here is derived from an EMBL/GenBank/DDBJ whole genome shotgun (WGS) entry which is preliminary data.</text>
</comment>
<keyword evidence="3" id="KW-0808">Transferase</keyword>
<dbReference type="CDD" id="cd03784">
    <property type="entry name" value="GT1_Gtf-like"/>
    <property type="match status" value="1"/>
</dbReference>
<evidence type="ECO:0000259" key="5">
    <source>
        <dbReference type="Pfam" id="PF21036"/>
    </source>
</evidence>
<evidence type="ECO:0000256" key="2">
    <source>
        <dbReference type="ARBA" id="ARBA00022676"/>
    </source>
</evidence>
<gene>
    <name evidence="6" type="primary">iroB</name>
    <name evidence="6" type="ORF">GCM10010448_51430</name>
</gene>
<dbReference type="InterPro" id="IPR048284">
    <property type="entry name" value="EryCIII-like_N"/>
</dbReference>
<dbReference type="PANTHER" id="PTHR48050:SF13">
    <property type="entry name" value="STEROL 3-BETA-GLUCOSYLTRANSFERASE UGT80A2"/>
    <property type="match status" value="1"/>
</dbReference>
<proteinExistence type="inferred from homology"/>
<keyword evidence="7" id="KW-1185">Reference proteome</keyword>
<dbReference type="InterPro" id="IPR002213">
    <property type="entry name" value="UDP_glucos_trans"/>
</dbReference>
<keyword evidence="2" id="KW-0328">Glycosyltransferase</keyword>
<dbReference type="Pfam" id="PF06722">
    <property type="entry name" value="EryCIII-like_C"/>
    <property type="match status" value="1"/>
</dbReference>
<dbReference type="RefSeq" id="WP_234517803.1">
    <property type="nucleotide sequence ID" value="NZ_BAAAUF010000049.1"/>
</dbReference>
<dbReference type="InterPro" id="IPR010610">
    <property type="entry name" value="EryCIII-like_C"/>
</dbReference>
<evidence type="ECO:0000313" key="6">
    <source>
        <dbReference type="EMBL" id="GAA3061768.1"/>
    </source>
</evidence>
<dbReference type="Pfam" id="PF21036">
    <property type="entry name" value="EryCIII-like_N"/>
    <property type="match status" value="1"/>
</dbReference>
<organism evidence="6 7">
    <name type="scientific">Streptomyces glomeratus</name>
    <dbReference type="NCBI Taxonomy" id="284452"/>
    <lineage>
        <taxon>Bacteria</taxon>
        <taxon>Bacillati</taxon>
        <taxon>Actinomycetota</taxon>
        <taxon>Actinomycetes</taxon>
        <taxon>Kitasatosporales</taxon>
        <taxon>Streptomycetaceae</taxon>
        <taxon>Streptomyces</taxon>
    </lineage>
</organism>
<evidence type="ECO:0000259" key="4">
    <source>
        <dbReference type="Pfam" id="PF06722"/>
    </source>
</evidence>
<feature type="domain" description="Erythromycin biosynthesis protein CIII-like N-terminal" evidence="5">
    <location>
        <begin position="23"/>
        <end position="223"/>
    </location>
</feature>
<dbReference type="EMBL" id="BAAAUF010000049">
    <property type="protein sequence ID" value="GAA3061768.1"/>
    <property type="molecule type" value="Genomic_DNA"/>
</dbReference>
<accession>A0ABP6LX76</accession>
<dbReference type="Proteomes" id="UP001501532">
    <property type="component" value="Unassembled WGS sequence"/>
</dbReference>
<comment type="similarity">
    <text evidence="1">Belongs to the glycosyltransferase 28 family.</text>
</comment>
<evidence type="ECO:0000256" key="3">
    <source>
        <dbReference type="ARBA" id="ARBA00022679"/>
    </source>
</evidence>
<dbReference type="PANTHER" id="PTHR48050">
    <property type="entry name" value="STEROL 3-BETA-GLUCOSYLTRANSFERASE"/>
    <property type="match status" value="1"/>
</dbReference>
<sequence length="378" mass="39682">MRALFVTSPGLSHILPTVPLAHALRAAGHQVLYATGGDIHGATEAGLCVVDVTPGLDYAKVFIPEDSEVSDPMHGEDVGVDFLAQMFARVSTVAVEGARKVAASWRPDLVVHTPTQGAGPLIAAELGIPAVELPLGPADGEHGLTHLIRQAMSGEYERLGITGRPRTSVRLMPMPPSIEALLPGDRSTGDWPVRYVPYNGGGVLPDWLPRTQGDRRRIAVTLGAIDARWGGIARLAPLFSRIGAMDAEFVLTLGGGDVSLLGELPGNVRAVEWIPLGVLLETCDGLIHHGGTGTMMTALVSGVPQCVIPQGSYQNIASDVVVARGIGFRAKGSELGADDCVRLLEDESLHKTAEEVRNEAGAMPPVADLVARLAALTA</sequence>
<protein>
    <submittedName>
        <fullName evidence="6">Salmochelin biosynthesis C-glycosyltransferase IroB</fullName>
    </submittedName>
</protein>
<name>A0ABP6LX76_9ACTN</name>